<evidence type="ECO:0000313" key="8">
    <source>
        <dbReference type="Proteomes" id="UP000198823"/>
    </source>
</evidence>
<dbReference type="InterPro" id="IPR027417">
    <property type="entry name" value="P-loop_NTPase"/>
</dbReference>
<evidence type="ECO:0000259" key="5">
    <source>
        <dbReference type="PROSITE" id="PS50893"/>
    </source>
</evidence>
<dbReference type="STRING" id="426756.SAMN04488126_11144"/>
<dbReference type="EMBL" id="RWGW01000016">
    <property type="protein sequence ID" value="RSK30006.1"/>
    <property type="molecule type" value="Genomic_DNA"/>
</dbReference>
<dbReference type="PROSITE" id="PS50893">
    <property type="entry name" value="ABC_TRANSPORTER_2"/>
    <property type="match status" value="1"/>
</dbReference>
<dbReference type="PANTHER" id="PTHR42794:SF1">
    <property type="entry name" value="HEMIN IMPORT ATP-BINDING PROTEIN HMUV"/>
    <property type="match status" value="1"/>
</dbReference>
<dbReference type="Gene3D" id="3.40.50.300">
    <property type="entry name" value="P-loop containing nucleotide triphosphate hydrolases"/>
    <property type="match status" value="1"/>
</dbReference>
<gene>
    <name evidence="6" type="ORF">EJA12_10585</name>
    <name evidence="7" type="ORF">SAMN04488126_11144</name>
</gene>
<reference evidence="7 8" key="1">
    <citation type="submission" date="2016-10" db="EMBL/GenBank/DDBJ databases">
        <authorList>
            <person name="de Groot N.N."/>
        </authorList>
    </citation>
    <scope>NUCLEOTIDE SEQUENCE [LARGE SCALE GENOMIC DNA]</scope>
    <source>
        <strain evidence="7 8">CGMCC 1.6762</strain>
    </source>
</reference>
<dbReference type="InterPro" id="IPR003439">
    <property type="entry name" value="ABC_transporter-like_ATP-bd"/>
</dbReference>
<name>A0A1G7DTE7_9BACL</name>
<dbReference type="Proteomes" id="UP000198823">
    <property type="component" value="Unassembled WGS sequence"/>
</dbReference>
<proteinExistence type="predicted"/>
<dbReference type="Pfam" id="PF01955">
    <property type="entry name" value="CbiZ"/>
    <property type="match status" value="1"/>
</dbReference>
<dbReference type="FunFam" id="3.40.50.300:FF:000134">
    <property type="entry name" value="Iron-enterobactin ABC transporter ATP-binding protein"/>
    <property type="match status" value="1"/>
</dbReference>
<evidence type="ECO:0000256" key="2">
    <source>
        <dbReference type="ARBA" id="ARBA00022741"/>
    </source>
</evidence>
<dbReference type="EMBL" id="FNAR01000011">
    <property type="protein sequence ID" value="SDE54195.1"/>
    <property type="molecule type" value="Genomic_DNA"/>
</dbReference>
<dbReference type="InterPro" id="IPR002808">
    <property type="entry name" value="AdoCbi_amidolase"/>
</dbReference>
<dbReference type="Proteomes" id="UP000272481">
    <property type="component" value="Unassembled WGS sequence"/>
</dbReference>
<evidence type="ECO:0000256" key="4">
    <source>
        <dbReference type="ARBA" id="ARBA00022967"/>
    </source>
</evidence>
<evidence type="ECO:0000313" key="7">
    <source>
        <dbReference type="EMBL" id="SDE54195.1"/>
    </source>
</evidence>
<dbReference type="CDD" id="cd03214">
    <property type="entry name" value="ABC_Iron-Siderophores_B12_Hemin"/>
    <property type="match status" value="1"/>
</dbReference>
<organism evidence="7 8">
    <name type="scientific">Bhargavaea beijingensis</name>
    <dbReference type="NCBI Taxonomy" id="426756"/>
    <lineage>
        <taxon>Bacteria</taxon>
        <taxon>Bacillati</taxon>
        <taxon>Bacillota</taxon>
        <taxon>Bacilli</taxon>
        <taxon>Bacillales</taxon>
        <taxon>Caryophanaceae</taxon>
        <taxon>Bhargavaea</taxon>
    </lineage>
</organism>
<dbReference type="InterPro" id="IPR017871">
    <property type="entry name" value="ABC_transporter-like_CS"/>
</dbReference>
<protein>
    <submittedName>
        <fullName evidence="6">ATP-binding cassette domain-containing protein</fullName>
    </submittedName>
    <submittedName>
        <fullName evidence="7">Iron complex transport system ATP-binding protein</fullName>
    </submittedName>
</protein>
<dbReference type="Pfam" id="PF00005">
    <property type="entry name" value="ABC_tran"/>
    <property type="match status" value="1"/>
</dbReference>
<dbReference type="RefSeq" id="WP_092097429.1">
    <property type="nucleotide sequence ID" value="NZ_FNAR01000011.1"/>
</dbReference>
<dbReference type="InterPro" id="IPR003593">
    <property type="entry name" value="AAA+_ATPase"/>
</dbReference>
<keyword evidence="4" id="KW-1278">Translocase</keyword>
<dbReference type="PANTHER" id="PTHR42794">
    <property type="entry name" value="HEMIN IMPORT ATP-BINDING PROTEIN HMUV"/>
    <property type="match status" value="1"/>
</dbReference>
<evidence type="ECO:0000313" key="6">
    <source>
        <dbReference type="EMBL" id="RSK30006.1"/>
    </source>
</evidence>
<evidence type="ECO:0000256" key="3">
    <source>
        <dbReference type="ARBA" id="ARBA00022840"/>
    </source>
</evidence>
<keyword evidence="2" id="KW-0547">Nucleotide-binding</keyword>
<evidence type="ECO:0000256" key="1">
    <source>
        <dbReference type="ARBA" id="ARBA00022448"/>
    </source>
</evidence>
<feature type="domain" description="ABC transporter" evidence="5">
    <location>
        <begin position="2"/>
        <end position="239"/>
    </location>
</feature>
<reference evidence="6 9" key="2">
    <citation type="submission" date="2018-12" db="EMBL/GenBank/DDBJ databases">
        <title>Comparitive functional genomics of dry heat resistant strains isolated from the viking spacecraft.</title>
        <authorList>
            <person name="Seuylemezian A."/>
            <person name="Vaishampayan P."/>
        </authorList>
    </citation>
    <scope>NUCLEOTIDE SEQUENCE [LARGE SCALE GENOMIC DNA]</scope>
    <source>
        <strain evidence="6 9">M6-11</strain>
    </source>
</reference>
<keyword evidence="3 7" id="KW-0067">ATP-binding</keyword>
<accession>A0A1G7DTE7</accession>
<keyword evidence="1" id="KW-0813">Transport</keyword>
<dbReference type="AlphaFoldDB" id="A0A1G7DTE7"/>
<dbReference type="GO" id="GO:0016887">
    <property type="term" value="F:ATP hydrolysis activity"/>
    <property type="evidence" value="ECO:0007669"/>
    <property type="project" value="InterPro"/>
</dbReference>
<dbReference type="SUPFAM" id="SSF52540">
    <property type="entry name" value="P-loop containing nucleoside triphosphate hydrolases"/>
    <property type="match status" value="1"/>
</dbReference>
<dbReference type="SMART" id="SM00382">
    <property type="entry name" value="AAA"/>
    <property type="match status" value="1"/>
</dbReference>
<dbReference type="GO" id="GO:0005524">
    <property type="term" value="F:ATP binding"/>
    <property type="evidence" value="ECO:0007669"/>
    <property type="project" value="UniProtKB-KW"/>
</dbReference>
<dbReference type="PROSITE" id="PS00211">
    <property type="entry name" value="ABC_TRANSPORTER_1"/>
    <property type="match status" value="1"/>
</dbReference>
<evidence type="ECO:0000313" key="9">
    <source>
        <dbReference type="Proteomes" id="UP000272481"/>
    </source>
</evidence>
<keyword evidence="9" id="KW-1185">Reference proteome</keyword>
<sequence length="494" mass="53243">MLDVKRLTGGYGGTPVVRSVSFKVEAGTMLGILGPNGSGKSTLLKMLSGLLPADSGSVEIGGKPISGYSRKAFARQVAVLPQLQADAFSHTVYQTVSLGRYPHQAGLFAGWTDADERAVQKAMDQMGVTKYRDTEIEFMSGGERQRVFVAQALAQEAPVLLLDEPTNHLDIAHQQQLLDTIRRQATQNGLTVVSVFHDVNLASLYCDRLLLMNRGEVAALGTPDEVIDEQKMETVYAARVRAGMHPEIPKPQITLLPANEMGHEKVIIRKSDFSVSGEYVHLDSRMPLKTVSSAVYRAGAGWFRHFVNRKVGAAYITDDAEAEMRNWLHETGFPLTQTVAMMTAAMTEDAVIGEYGPPDAPIVICVTAGVGNAVDASLGASRDVYAGTINTWVIVNGHLSEEAMIQGMITATEAKAKAMQTEQVLDPLTGTVATGTSTDSLLISATQTGICYPYAGTVTELGKAIGSGVFECTAEAIRRYRRRKADLDGSGRWS</sequence>
<dbReference type="OrthoDB" id="9787851at2"/>